<evidence type="ECO:0000313" key="1">
    <source>
        <dbReference type="EMBL" id="EJW71200.1"/>
    </source>
</evidence>
<feature type="non-terminal residue" evidence="1">
    <location>
        <position position="99"/>
    </location>
</feature>
<accession>J9AB61</accession>
<sequence>MAFDKTGLFRHVTYSVIGANALQKGAKQYLPHMKAESACNENTLQAKESKQMVLQTKLTIVEILNFIMDVRRDYRITVALSWFKNISHVTNSENFFPKQ</sequence>
<organism evidence="1 2">
    <name type="scientific">Wuchereria bancrofti</name>
    <dbReference type="NCBI Taxonomy" id="6293"/>
    <lineage>
        <taxon>Eukaryota</taxon>
        <taxon>Metazoa</taxon>
        <taxon>Ecdysozoa</taxon>
        <taxon>Nematoda</taxon>
        <taxon>Chromadorea</taxon>
        <taxon>Rhabditida</taxon>
        <taxon>Spirurina</taxon>
        <taxon>Spiruromorpha</taxon>
        <taxon>Filarioidea</taxon>
        <taxon>Onchocercidae</taxon>
        <taxon>Wuchereria</taxon>
    </lineage>
</organism>
<dbReference type="AlphaFoldDB" id="J9AB61"/>
<dbReference type="EMBL" id="ADBV01019241">
    <property type="protein sequence ID" value="EJW71200.1"/>
    <property type="molecule type" value="Genomic_DNA"/>
</dbReference>
<protein>
    <submittedName>
        <fullName evidence="1">Uncharacterized protein</fullName>
    </submittedName>
</protein>
<comment type="caution">
    <text evidence="1">The sequence shown here is derived from an EMBL/GenBank/DDBJ whole genome shotgun (WGS) entry which is preliminary data.</text>
</comment>
<dbReference type="Proteomes" id="UP000004810">
    <property type="component" value="Unassembled WGS sequence"/>
</dbReference>
<proteinExistence type="predicted"/>
<evidence type="ECO:0000313" key="2">
    <source>
        <dbReference type="Proteomes" id="UP000004810"/>
    </source>
</evidence>
<name>J9AB61_WUCBA</name>
<reference evidence="2" key="1">
    <citation type="submission" date="2012-08" db="EMBL/GenBank/DDBJ databases">
        <title>The Genome Sequence of Wuchereria bancrofti.</title>
        <authorList>
            <person name="Nutman T.B."/>
            <person name="Fink D.L."/>
            <person name="Russ C."/>
            <person name="Young S."/>
            <person name="Zeng Q."/>
            <person name="Koehrsen M."/>
            <person name="Alvarado L."/>
            <person name="Berlin A."/>
            <person name="Chapman S.B."/>
            <person name="Chen Z."/>
            <person name="Freedman E."/>
            <person name="Gellesch M."/>
            <person name="Goldberg J."/>
            <person name="Griggs A."/>
            <person name="Gujja S."/>
            <person name="Heilman E.R."/>
            <person name="Heiman D."/>
            <person name="Hepburn T."/>
            <person name="Howarth C."/>
            <person name="Jen D."/>
            <person name="Larson L."/>
            <person name="Lewis B."/>
            <person name="Mehta T."/>
            <person name="Park D."/>
            <person name="Pearson M."/>
            <person name="Roberts A."/>
            <person name="Saif S."/>
            <person name="Shea T."/>
            <person name="Shenoy N."/>
            <person name="Sisk P."/>
            <person name="Stolte C."/>
            <person name="Sykes S."/>
            <person name="Walk T."/>
            <person name="White J."/>
            <person name="Yandava C."/>
            <person name="Haas B."/>
            <person name="Henn M.R."/>
            <person name="Nusbaum C."/>
            <person name="Birren B."/>
        </authorList>
    </citation>
    <scope>NUCLEOTIDE SEQUENCE [LARGE SCALE GENOMIC DNA]</scope>
    <source>
        <strain evidence="2">NA</strain>
    </source>
</reference>
<gene>
    <name evidence="1" type="ORF">WUBG_17893</name>
</gene>